<organism evidence="1 2">
    <name type="scientific">Zygosaccharomyces mellis</name>
    <dbReference type="NCBI Taxonomy" id="42258"/>
    <lineage>
        <taxon>Eukaryota</taxon>
        <taxon>Fungi</taxon>
        <taxon>Dikarya</taxon>
        <taxon>Ascomycota</taxon>
        <taxon>Saccharomycotina</taxon>
        <taxon>Saccharomycetes</taxon>
        <taxon>Saccharomycetales</taxon>
        <taxon>Saccharomycetaceae</taxon>
        <taxon>Zygosaccharomyces</taxon>
    </lineage>
</organism>
<sequence>MAGASNLPSFVTDFLNKVDYNNSWDEDTAKDYVNQLIEKHGAEVEEQINRVTEDEKIVYAQSLRKEAKAIGKKWHVGDATLTKLDKDAIGSTFSKLKDSLPSWLLQDKSSLQDYGVYLFSVSDTNIFERLNEELV</sequence>
<evidence type="ECO:0000313" key="2">
    <source>
        <dbReference type="Proteomes" id="UP000301737"/>
    </source>
</evidence>
<dbReference type="AlphaFoldDB" id="A0A4C2E8Q1"/>
<comment type="caution">
    <text evidence="1">The sequence shown here is derived from an EMBL/GenBank/DDBJ whole genome shotgun (WGS) entry which is preliminary data.</text>
</comment>
<keyword evidence="2" id="KW-1185">Reference proteome</keyword>
<dbReference type="EMBL" id="BIMX01000020">
    <property type="protein sequence ID" value="GCF00641.1"/>
    <property type="molecule type" value="Genomic_DNA"/>
</dbReference>
<gene>
    <name evidence="1" type="ORF">ZYGM_002009</name>
</gene>
<accession>A0A4C2E8Q1</accession>
<evidence type="ECO:0000313" key="1">
    <source>
        <dbReference type="EMBL" id="GCF00641.1"/>
    </source>
</evidence>
<dbReference type="Proteomes" id="UP000301737">
    <property type="component" value="Unassembled WGS sequence"/>
</dbReference>
<name>A0A4C2E8Q1_9SACH</name>
<reference evidence="1 2" key="1">
    <citation type="submission" date="2019-01" db="EMBL/GenBank/DDBJ databases">
        <title>Draft Genome Sequencing of Zygosaccharomyces mellis Ca-7.</title>
        <authorList>
            <person name="Shiwa Y."/>
            <person name="Kanesaki Y."/>
            <person name="Ishige T."/>
            <person name="Mura K."/>
            <person name="Hori T."/>
            <person name="Tamura T."/>
        </authorList>
    </citation>
    <scope>NUCLEOTIDE SEQUENCE [LARGE SCALE GENOMIC DNA]</scope>
    <source>
        <strain evidence="1 2">Ca-7</strain>
    </source>
</reference>
<protein>
    <submittedName>
        <fullName evidence="1">Uncharacterized protein</fullName>
    </submittedName>
</protein>
<proteinExistence type="predicted"/>
<dbReference type="OrthoDB" id="4067301at2759"/>